<dbReference type="GO" id="GO:0000329">
    <property type="term" value="C:fungal-type vacuole membrane"/>
    <property type="evidence" value="ECO:0007669"/>
    <property type="project" value="TreeGrafter"/>
</dbReference>
<dbReference type="Gene3D" id="1.20.1420.30">
    <property type="entry name" value="NCX, central ion-binding region"/>
    <property type="match status" value="2"/>
</dbReference>
<evidence type="ECO:0000256" key="9">
    <source>
        <dbReference type="SAM" id="Phobius"/>
    </source>
</evidence>
<feature type="transmembrane region" description="Helical" evidence="9">
    <location>
        <begin position="575"/>
        <end position="596"/>
    </location>
</feature>
<comment type="similarity">
    <text evidence="2">Belongs to the Ca(2+):cation antiporter (CaCA) (TC 2.A.19) family.</text>
</comment>
<dbReference type="InterPro" id="IPR004713">
    <property type="entry name" value="CaH_exchang"/>
</dbReference>
<evidence type="ECO:0000256" key="2">
    <source>
        <dbReference type="ARBA" id="ARBA00008170"/>
    </source>
</evidence>
<dbReference type="FunFam" id="1.20.1420.30:FF:000021">
    <property type="entry name" value="Vacuolar calcium ion transporter"/>
    <property type="match status" value="1"/>
</dbReference>
<keyword evidence="4 9" id="KW-0812">Transmembrane</keyword>
<dbReference type="OrthoDB" id="1699231at2759"/>
<feature type="compositionally biased region" description="Polar residues" evidence="8">
    <location>
        <begin position="118"/>
        <end position="127"/>
    </location>
</feature>
<dbReference type="PANTHER" id="PTHR31503:SF20">
    <property type="entry name" value="CA(2+)_H(+) EXCHANGER, PUTATIVE (EUROFUNG)-RELATED"/>
    <property type="match status" value="1"/>
</dbReference>
<dbReference type="AlphaFoldDB" id="A0A9P4HCV9"/>
<dbReference type="Pfam" id="PF01699">
    <property type="entry name" value="Na_Ca_ex"/>
    <property type="match status" value="2"/>
</dbReference>
<proteinExistence type="inferred from homology"/>
<organism evidence="11 12">
    <name type="scientific">Setomelanomma holmii</name>
    <dbReference type="NCBI Taxonomy" id="210430"/>
    <lineage>
        <taxon>Eukaryota</taxon>
        <taxon>Fungi</taxon>
        <taxon>Dikarya</taxon>
        <taxon>Ascomycota</taxon>
        <taxon>Pezizomycotina</taxon>
        <taxon>Dothideomycetes</taxon>
        <taxon>Pleosporomycetidae</taxon>
        <taxon>Pleosporales</taxon>
        <taxon>Pleosporineae</taxon>
        <taxon>Phaeosphaeriaceae</taxon>
        <taxon>Setomelanomma</taxon>
    </lineage>
</organism>
<feature type="domain" description="Sodium/calcium exchanger membrane region" evidence="10">
    <location>
        <begin position="450"/>
        <end position="594"/>
    </location>
</feature>
<keyword evidence="7 9" id="KW-0472">Membrane</keyword>
<name>A0A9P4HCV9_9PLEO</name>
<evidence type="ECO:0000256" key="6">
    <source>
        <dbReference type="ARBA" id="ARBA00023065"/>
    </source>
</evidence>
<comment type="caution">
    <text evidence="11">The sequence shown here is derived from an EMBL/GenBank/DDBJ whole genome shotgun (WGS) entry which is preliminary data.</text>
</comment>
<accession>A0A9P4HCV9</accession>
<feature type="region of interest" description="Disordered" evidence="8">
    <location>
        <begin position="1"/>
        <end position="130"/>
    </location>
</feature>
<feature type="transmembrane region" description="Helical" evidence="9">
    <location>
        <begin position="514"/>
        <end position="541"/>
    </location>
</feature>
<feature type="transmembrane region" description="Helical" evidence="9">
    <location>
        <begin position="309"/>
        <end position="332"/>
    </location>
</feature>
<evidence type="ECO:0000256" key="7">
    <source>
        <dbReference type="ARBA" id="ARBA00023136"/>
    </source>
</evidence>
<feature type="transmembrane region" description="Helical" evidence="9">
    <location>
        <begin position="274"/>
        <end position="297"/>
    </location>
</feature>
<evidence type="ECO:0000256" key="8">
    <source>
        <dbReference type="SAM" id="MobiDB-lite"/>
    </source>
</evidence>
<feature type="transmembrane region" description="Helical" evidence="9">
    <location>
        <begin position="352"/>
        <end position="370"/>
    </location>
</feature>
<dbReference type="Proteomes" id="UP000799777">
    <property type="component" value="Unassembled WGS sequence"/>
</dbReference>
<dbReference type="PANTHER" id="PTHR31503">
    <property type="entry name" value="VACUOLAR CALCIUM ION TRANSPORTER"/>
    <property type="match status" value="1"/>
</dbReference>
<keyword evidence="12" id="KW-1185">Reference proteome</keyword>
<dbReference type="InterPro" id="IPR044880">
    <property type="entry name" value="NCX_ion-bd_dom_sf"/>
</dbReference>
<feature type="compositionally biased region" description="Basic and acidic residues" evidence="8">
    <location>
        <begin position="32"/>
        <end position="44"/>
    </location>
</feature>
<keyword evidence="3" id="KW-0813">Transport</keyword>
<feature type="compositionally biased region" description="Basic and acidic residues" evidence="8">
    <location>
        <begin position="102"/>
        <end position="117"/>
    </location>
</feature>
<dbReference type="GO" id="GO:0015369">
    <property type="term" value="F:calcium:proton antiporter activity"/>
    <property type="evidence" value="ECO:0007669"/>
    <property type="project" value="UniProtKB-ARBA"/>
</dbReference>
<feature type="transmembrane region" description="Helical" evidence="9">
    <location>
        <begin position="186"/>
        <end position="208"/>
    </location>
</feature>
<sequence>MSLDAVRRQAHRVASSNTGDGALNYNPFARTRSRDSNIDVENKPHLTRSARSETAVATIEEQRKIESREAEKEFGSQKHHNTEPTPTSATAPNGFSSFPESSTEKEVPLQTNGHKDSNNSTVAASSDHNAEGVTKRAKFKGIFRKDHHEGLEDSELTRVDSDQLSLEERKKRAHKRKIPVAQQIRFVLFGAWINVLLIFVPIGFAVYYAHLKPVPVFIINFIAIIPLAAMLSNATEELAIRVGETLGGLLNATFGNAVELIVSVQALIKNEITIVKTSLIGSMLSNLLLVLGMSFFLGGVNRLEQFFNVTVAQTAASLLALSIASLIIPTVFHNMIAEDNVVAGDAQKNQELSRGTAFILLFVYACYLTFQLKTHATMYNAPSQKVAKRKSGKKAEGEATRGIAAIGAGTAAAAGGGVNGNLTFTNPDADHSDNQEEEEFETPSLSVIGALVTLAFSTTLVAFCSEFMVSSIDGLTASGAISTTFVGLILLPIVGNAAEHATAVTVAIKDKMDLAIGVAVGSSMQIALLVFPIIVILGWILGKDCMTLYFDTFQIATLFVSVLLVNYLIQDGKSHWLEGVLLMASYIIIALAAWFYPNIEESQC</sequence>
<feature type="compositionally biased region" description="Polar residues" evidence="8">
    <location>
        <begin position="83"/>
        <end position="101"/>
    </location>
</feature>
<dbReference type="GO" id="GO:0012505">
    <property type="term" value="C:endomembrane system"/>
    <property type="evidence" value="ECO:0007669"/>
    <property type="project" value="UniProtKB-SubCell"/>
</dbReference>
<protein>
    <submittedName>
        <fullName evidence="11">Vacuolar calcium ion transporter-like protein /H(+) exchanger</fullName>
    </submittedName>
</protein>
<dbReference type="FunFam" id="1.20.1420.30:FF:000011">
    <property type="entry name" value="Vacuolar calcium ion transporter"/>
    <property type="match status" value="1"/>
</dbReference>
<feature type="compositionally biased region" description="Basic and acidic residues" evidence="8">
    <location>
        <begin position="60"/>
        <end position="82"/>
    </location>
</feature>
<keyword evidence="6" id="KW-0406">Ion transport</keyword>
<evidence type="ECO:0000256" key="5">
    <source>
        <dbReference type="ARBA" id="ARBA00022989"/>
    </source>
</evidence>
<feature type="domain" description="Sodium/calcium exchanger membrane region" evidence="10">
    <location>
        <begin position="215"/>
        <end position="372"/>
    </location>
</feature>
<evidence type="ECO:0000259" key="10">
    <source>
        <dbReference type="Pfam" id="PF01699"/>
    </source>
</evidence>
<evidence type="ECO:0000313" key="11">
    <source>
        <dbReference type="EMBL" id="KAF2032711.1"/>
    </source>
</evidence>
<feature type="transmembrane region" description="Helical" evidence="9">
    <location>
        <begin position="403"/>
        <end position="424"/>
    </location>
</feature>
<dbReference type="EMBL" id="ML978171">
    <property type="protein sequence ID" value="KAF2032711.1"/>
    <property type="molecule type" value="Genomic_DNA"/>
</dbReference>
<dbReference type="GO" id="GO:0006874">
    <property type="term" value="P:intracellular calcium ion homeostasis"/>
    <property type="evidence" value="ECO:0007669"/>
    <property type="project" value="TreeGrafter"/>
</dbReference>
<gene>
    <name evidence="11" type="ORF">EK21DRAFT_98820</name>
</gene>
<evidence type="ECO:0000256" key="1">
    <source>
        <dbReference type="ARBA" id="ARBA00004127"/>
    </source>
</evidence>
<evidence type="ECO:0000313" key="12">
    <source>
        <dbReference type="Proteomes" id="UP000799777"/>
    </source>
</evidence>
<feature type="transmembrane region" description="Helical" evidence="9">
    <location>
        <begin position="548"/>
        <end position="569"/>
    </location>
</feature>
<feature type="transmembrane region" description="Helical" evidence="9">
    <location>
        <begin position="475"/>
        <end position="494"/>
    </location>
</feature>
<reference evidence="11" key="1">
    <citation type="journal article" date="2020" name="Stud. Mycol.">
        <title>101 Dothideomycetes genomes: a test case for predicting lifestyles and emergence of pathogens.</title>
        <authorList>
            <person name="Haridas S."/>
            <person name="Albert R."/>
            <person name="Binder M."/>
            <person name="Bloem J."/>
            <person name="Labutti K."/>
            <person name="Salamov A."/>
            <person name="Andreopoulos B."/>
            <person name="Baker S."/>
            <person name="Barry K."/>
            <person name="Bills G."/>
            <person name="Bluhm B."/>
            <person name="Cannon C."/>
            <person name="Castanera R."/>
            <person name="Culley D."/>
            <person name="Daum C."/>
            <person name="Ezra D."/>
            <person name="Gonzalez J."/>
            <person name="Henrissat B."/>
            <person name="Kuo A."/>
            <person name="Liang C."/>
            <person name="Lipzen A."/>
            <person name="Lutzoni F."/>
            <person name="Magnuson J."/>
            <person name="Mondo S."/>
            <person name="Nolan M."/>
            <person name="Ohm R."/>
            <person name="Pangilinan J."/>
            <person name="Park H.-J."/>
            <person name="Ramirez L."/>
            <person name="Alfaro M."/>
            <person name="Sun H."/>
            <person name="Tritt A."/>
            <person name="Yoshinaga Y."/>
            <person name="Zwiers L.-H."/>
            <person name="Turgeon B."/>
            <person name="Goodwin S."/>
            <person name="Spatafora J."/>
            <person name="Crous P."/>
            <person name="Grigoriev I."/>
        </authorList>
    </citation>
    <scope>NUCLEOTIDE SEQUENCE</scope>
    <source>
        <strain evidence="11">CBS 110217</strain>
    </source>
</reference>
<comment type="subcellular location">
    <subcellularLocation>
        <location evidence="1">Endomembrane system</location>
        <topology evidence="1">Multi-pass membrane protein</topology>
    </subcellularLocation>
</comment>
<keyword evidence="5 9" id="KW-1133">Transmembrane helix</keyword>
<dbReference type="InterPro" id="IPR004837">
    <property type="entry name" value="NaCa_Exmemb"/>
</dbReference>
<evidence type="ECO:0000256" key="3">
    <source>
        <dbReference type="ARBA" id="ARBA00022448"/>
    </source>
</evidence>
<feature type="transmembrane region" description="Helical" evidence="9">
    <location>
        <begin position="444"/>
        <end position="463"/>
    </location>
</feature>
<evidence type="ECO:0000256" key="4">
    <source>
        <dbReference type="ARBA" id="ARBA00022692"/>
    </source>
</evidence>
<feature type="transmembrane region" description="Helical" evidence="9">
    <location>
        <begin position="214"/>
        <end position="234"/>
    </location>
</feature>